<dbReference type="PROSITE" id="PS51779">
    <property type="entry name" value="POTRA"/>
    <property type="match status" value="1"/>
</dbReference>
<dbReference type="PANTHER" id="PTHR12815:SF18">
    <property type="entry name" value="SORTING AND ASSEMBLY MACHINERY COMPONENT 50 HOMOLOG"/>
    <property type="match status" value="1"/>
</dbReference>
<gene>
    <name evidence="6" type="ORF">DK880_00481</name>
</gene>
<dbReference type="KEGG" id="cher:DK880_00481"/>
<evidence type="ECO:0000259" key="5">
    <source>
        <dbReference type="PROSITE" id="PS51779"/>
    </source>
</evidence>
<dbReference type="Gene3D" id="3.10.20.310">
    <property type="entry name" value="membrane protein fhac"/>
    <property type="match status" value="3"/>
</dbReference>
<reference evidence="6 7" key="1">
    <citation type="submission" date="2018-05" db="EMBL/GenBank/DDBJ databases">
        <title>Candidatus Cardinium hertigii Genome Assembly.</title>
        <authorList>
            <person name="Showmaker K.C."/>
            <person name="Walden K.O."/>
            <person name="Fields C.J."/>
            <person name="Lambert K.N."/>
            <person name="Hudson M.E."/>
        </authorList>
    </citation>
    <scope>NUCLEOTIDE SEQUENCE [LARGE SCALE GENOMIC DNA]</scope>
    <source>
        <strain evidence="7">cHgTN10</strain>
    </source>
</reference>
<dbReference type="GO" id="GO:0019867">
    <property type="term" value="C:outer membrane"/>
    <property type="evidence" value="ECO:0007669"/>
    <property type="project" value="InterPro"/>
</dbReference>
<feature type="domain" description="POTRA" evidence="5">
    <location>
        <begin position="404"/>
        <end position="478"/>
    </location>
</feature>
<proteinExistence type="predicted"/>
<name>A0A2Z3LH94_9BACT</name>
<keyword evidence="2" id="KW-1134">Transmembrane beta strand</keyword>
<dbReference type="InterPro" id="IPR010827">
    <property type="entry name" value="BamA/TamA_POTRA"/>
</dbReference>
<dbReference type="InterPro" id="IPR000184">
    <property type="entry name" value="Bac_surfAg_D15"/>
</dbReference>
<evidence type="ECO:0000256" key="1">
    <source>
        <dbReference type="ARBA" id="ARBA00004370"/>
    </source>
</evidence>
<evidence type="ECO:0000256" key="2">
    <source>
        <dbReference type="ARBA" id="ARBA00022452"/>
    </source>
</evidence>
<dbReference type="AlphaFoldDB" id="A0A2Z3LH94"/>
<organism evidence="6 7">
    <name type="scientific">Candidatus Cardinium hertigii</name>
    <dbReference type="NCBI Taxonomy" id="247481"/>
    <lineage>
        <taxon>Bacteria</taxon>
        <taxon>Pseudomonadati</taxon>
        <taxon>Bacteroidota</taxon>
        <taxon>Cytophagia</taxon>
        <taxon>Cytophagales</taxon>
        <taxon>Amoebophilaceae</taxon>
        <taxon>Candidatus Cardinium</taxon>
    </lineage>
</organism>
<evidence type="ECO:0000313" key="7">
    <source>
        <dbReference type="Proteomes" id="UP000245872"/>
    </source>
</evidence>
<dbReference type="Gene3D" id="2.40.160.50">
    <property type="entry name" value="membrane protein fhac: a member of the omp85/tpsb transporter family"/>
    <property type="match status" value="1"/>
</dbReference>
<dbReference type="OrthoDB" id="9802086at2"/>
<dbReference type="InterPro" id="IPR039910">
    <property type="entry name" value="D15-like"/>
</dbReference>
<protein>
    <submittedName>
        <fullName evidence="6">Outer membrane protein assembly factor</fullName>
    </submittedName>
</protein>
<keyword evidence="4" id="KW-0472">Membrane</keyword>
<accession>A0A2Z3LH94</accession>
<evidence type="ECO:0000256" key="3">
    <source>
        <dbReference type="ARBA" id="ARBA00022692"/>
    </source>
</evidence>
<dbReference type="Pfam" id="PF01103">
    <property type="entry name" value="Omp85"/>
    <property type="match status" value="1"/>
</dbReference>
<dbReference type="EMBL" id="CP029619">
    <property type="protein sequence ID" value="AWN81804.1"/>
    <property type="molecule type" value="Genomic_DNA"/>
</dbReference>
<comment type="subcellular location">
    <subcellularLocation>
        <location evidence="1">Membrane</location>
    </subcellularLocation>
</comment>
<sequence length="873" mass="99598">MIRMIRIYRKYIPYILFLFYLAGGRGLPALATTGYTITHIQVEGNVTIEEELLIGLSGLEPGVLLNPSSEEIGISIRKIAKYEGIKTVSLYLTAVDEVNKVATCVIRVEEHPKLASYVIEGISKKEKGSLCEQVKIPPHASLAPVFLRNTTTAIKKYFLDKGFGGVAVATELVPDKKTKNRVHLKIKIVKGKKSIVDKIIFEGNKHIDSNLLRYHITELNESPRFTLLKDIVKRAFSGDLFRKGTSVLQNANIYEKLKSYFFEHVSFFPSVFTEEKYLKAKKDIILFYKSNGFQDACITAAHCKQSPTGRVAIYFKIEEGNPYKIRHIKWVGNCRYSEQDLAKLLNLAQGSPYDPVRIKEQLGQNVDDLYFNNGYLCFRSEVIETGIEDQQVDLEIRIWEGKQATINQLHIVGNTITHDEVIRRSLYTIPGEKFNRQHVGESMRRLNMLQFFYPLSTPLVNPSETGDTVDITYVVKEKLNLNLSGGLSSADGLIGHVELGSNNVSIRNLFSGKIPLGAAQKLSFKGEFGKHKQKGLSLTFEDPWLWWGKRRYSFSFGISNRYQYFPYKKTPLDRYIDFALFPIGKQHKNGEMHTFSCWTSLGRQLAKDWSWELGVHYVRYAYQHCVWLKDGKRKSGISHDIQLNTSLSYDSTDNRYYPTRGLSWDNKLTITPPYTLLSGKAFDPSAMPRFQEFGKYMMDLSYFKKLPKSFVFHTSGHMGFLFSLSKGAIGPFHRFRMGGISPDEGGGLLNHDFVSLRGYPNDSLTPEHCHKQLSGGVLFQKVSVELRYPLALNLACVYLLGFMDVGDSWLTYEKYEKYNYQAMKKSIGLGLRVFPPIPIIPMIGIDIGYRLDATKKKPARAWEWHFHINPLSR</sequence>
<dbReference type="Pfam" id="PF07244">
    <property type="entry name" value="POTRA"/>
    <property type="match status" value="2"/>
</dbReference>
<evidence type="ECO:0000256" key="4">
    <source>
        <dbReference type="ARBA" id="ARBA00023136"/>
    </source>
</evidence>
<keyword evidence="7" id="KW-1185">Reference proteome</keyword>
<evidence type="ECO:0000313" key="6">
    <source>
        <dbReference type="EMBL" id="AWN81804.1"/>
    </source>
</evidence>
<dbReference type="InterPro" id="IPR034746">
    <property type="entry name" value="POTRA"/>
</dbReference>
<dbReference type="Proteomes" id="UP000245872">
    <property type="component" value="Chromosome"/>
</dbReference>
<keyword evidence="3" id="KW-0812">Transmembrane</keyword>
<dbReference type="PANTHER" id="PTHR12815">
    <property type="entry name" value="SORTING AND ASSEMBLY MACHINERY SAMM50 PROTEIN FAMILY MEMBER"/>
    <property type="match status" value="1"/>
</dbReference>